<evidence type="ECO:0000313" key="2">
    <source>
        <dbReference type="EMBL" id="KAI5060227.1"/>
    </source>
</evidence>
<organism evidence="2 3">
    <name type="scientific">Adiantum capillus-veneris</name>
    <name type="common">Maidenhair fern</name>
    <dbReference type="NCBI Taxonomy" id="13818"/>
    <lineage>
        <taxon>Eukaryota</taxon>
        <taxon>Viridiplantae</taxon>
        <taxon>Streptophyta</taxon>
        <taxon>Embryophyta</taxon>
        <taxon>Tracheophyta</taxon>
        <taxon>Polypodiopsida</taxon>
        <taxon>Polypodiidae</taxon>
        <taxon>Polypodiales</taxon>
        <taxon>Pteridineae</taxon>
        <taxon>Pteridaceae</taxon>
        <taxon>Vittarioideae</taxon>
        <taxon>Adiantum</taxon>
    </lineage>
</organism>
<proteinExistence type="predicted"/>
<sequence length="866" mass="99106">MCCRWTEGLAASCQHLAAFAAKTPWHHLRQKKKDDLKGPDLQERSMEGDDGALAVLANMEQGSKEVRDHEDEAINQVSDIEMQMAGCDDVISQCRLLSQEVCPQIPLCRMVAHAVVRGIRSELSSLKSAFQYEGYLPEKGSFLVSTCKYDGEETSVTTAIQSSWSPLWREVDAEFEKEVLSKPEFKFLSEIALLTRLQRVNAMNEYAIVKPSLRDILWNCNNIFKCDINAFLSALPQDQVEVLQSLRAKDTSIKGKQQWYPLTRGYLARLVFQVEYTSELNKIEDLVSSTISAENKEKTLKKERAKIHKRLSDRMGMVLNVLDPKLGDQWLARIFALKFDSPDSVITLGKLRSLANAEMREEKRLLVLSLLDSNKRLKDMYGMPSTDNEFRLWLAQECFLEKVEVEAIQSLEDLKNMRIIGTRLDLPQDYSLQDYLEGIKLEARKYMFAQVRAREQAMDARTSRQAQAPKQRKRNEVIMAAYRVVFRYLCHLIGEKKLTRLPDHCKGWIDKSNEGVCMYPKSMQNLSEWEIEHCPWWVDLGSGFVLAREKKLHKVHRKKEESTVAERCSIRSRKETTVVQEEKDNTPLQDDVEPTNSLQGDHKVVAKEFIPFVFIPFVFIPCPLNDLLPKESDATSYGCMVGDYLSMGKDFVAGIRSDAYKVVHEFFSKLGRNDSTYIRNGKPVKWASDLVFIDFPTGCFINKETTMPTWNVLTEAHIRMGITVAAASLRDSGWLVVWITLIGDALPWLEKYIHVLGLEVVRRVFVLDKLPCSYDKECGMELVVRSSLLVFARRTGCCPPTFLEESGSYFCKLQIDPLSDCWTHYLPEGERLVQSSPSTLWRGGLQRCCGSTSYQRDKCEEDRGYS</sequence>
<dbReference type="OrthoDB" id="2010493at2759"/>
<reference evidence="2" key="1">
    <citation type="submission" date="2021-01" db="EMBL/GenBank/DDBJ databases">
        <title>Adiantum capillus-veneris genome.</title>
        <authorList>
            <person name="Fang Y."/>
            <person name="Liao Q."/>
        </authorList>
    </citation>
    <scope>NUCLEOTIDE SEQUENCE</scope>
    <source>
        <strain evidence="2">H3</strain>
        <tissue evidence="2">Leaf</tissue>
    </source>
</reference>
<name>A0A9D4U2M9_ADICA</name>
<feature type="compositionally biased region" description="Basic and acidic residues" evidence="1">
    <location>
        <begin position="32"/>
        <end position="47"/>
    </location>
</feature>
<protein>
    <submittedName>
        <fullName evidence="2">Uncharacterized protein</fullName>
    </submittedName>
</protein>
<accession>A0A9D4U2M9</accession>
<dbReference type="Proteomes" id="UP000886520">
    <property type="component" value="Chromosome 24"/>
</dbReference>
<keyword evidence="3" id="KW-1185">Reference proteome</keyword>
<evidence type="ECO:0000313" key="3">
    <source>
        <dbReference type="Proteomes" id="UP000886520"/>
    </source>
</evidence>
<gene>
    <name evidence="2" type="ORF">GOP47_0024647</name>
</gene>
<comment type="caution">
    <text evidence="2">The sequence shown here is derived from an EMBL/GenBank/DDBJ whole genome shotgun (WGS) entry which is preliminary data.</text>
</comment>
<dbReference type="EMBL" id="JABFUD020000024">
    <property type="protein sequence ID" value="KAI5060227.1"/>
    <property type="molecule type" value="Genomic_DNA"/>
</dbReference>
<evidence type="ECO:0000256" key="1">
    <source>
        <dbReference type="SAM" id="MobiDB-lite"/>
    </source>
</evidence>
<dbReference type="AlphaFoldDB" id="A0A9D4U2M9"/>
<feature type="region of interest" description="Disordered" evidence="1">
    <location>
        <begin position="30"/>
        <end position="49"/>
    </location>
</feature>